<organism evidence="1 2">
    <name type="scientific">Acinetobacter halotolerans</name>
    <dbReference type="NCBI Taxonomy" id="1752076"/>
    <lineage>
        <taxon>Bacteria</taxon>
        <taxon>Pseudomonadati</taxon>
        <taxon>Pseudomonadota</taxon>
        <taxon>Gammaproteobacteria</taxon>
        <taxon>Moraxellales</taxon>
        <taxon>Moraxellaceae</taxon>
        <taxon>Acinetobacter</taxon>
    </lineage>
</organism>
<dbReference type="EMBL" id="SGIM01000003">
    <property type="protein sequence ID" value="RZF54677.1"/>
    <property type="molecule type" value="Genomic_DNA"/>
</dbReference>
<name>A0A4Q6XLF7_9GAMM</name>
<gene>
    <name evidence="1" type="ORF">EXE30_05500</name>
</gene>
<comment type="caution">
    <text evidence="1">The sequence shown here is derived from an EMBL/GenBank/DDBJ whole genome shotgun (WGS) entry which is preliminary data.</text>
</comment>
<evidence type="ECO:0000313" key="1">
    <source>
        <dbReference type="EMBL" id="RZF54677.1"/>
    </source>
</evidence>
<sequence>MNTCLYFPQTWSETTAILQQDLQLDIRCLAGDAIRLADLMDESSCRQVLQNFAAHIHAKNMTCASSLFIKYWATIWILPFLYCHAASLPFIGWSSAVLAVDLPVSWHWDRTLQLVEPTLSSLQIMSLHNIENMLGQFNPLFQQLAKVGHVPYPLLWENAAVRVVQFYQSQARQDLSKAKRSRLQQQIALLKAKSGESFNLAENPFISLWNNWCPNNEIYMRKKCCFYFQLEEAGQTLCRNCPLQLKEMKESKS</sequence>
<reference evidence="1 2" key="1">
    <citation type="submission" date="2019-02" db="EMBL/GenBank/DDBJ databases">
        <title>The draft genome of Acinetobacter halotolerans strain JCM 31009.</title>
        <authorList>
            <person name="Qin J."/>
            <person name="Feng Y."/>
            <person name="Nemec A."/>
            <person name="Zong Z."/>
        </authorList>
    </citation>
    <scope>NUCLEOTIDE SEQUENCE [LARGE SCALE GENOMIC DNA]</scope>
    <source>
        <strain evidence="1 2">JCM 31009</strain>
    </source>
</reference>
<keyword evidence="2" id="KW-1185">Reference proteome</keyword>
<dbReference type="AlphaFoldDB" id="A0A4Q6XLF7"/>
<evidence type="ECO:0000313" key="2">
    <source>
        <dbReference type="Proteomes" id="UP000292110"/>
    </source>
</evidence>
<protein>
    <submittedName>
        <fullName evidence="1">(2Fe-2S)-binding protein</fullName>
    </submittedName>
</protein>
<dbReference type="RefSeq" id="WP_130161539.1">
    <property type="nucleotide sequence ID" value="NZ_SGIM01000003.1"/>
</dbReference>
<proteinExistence type="predicted"/>
<dbReference type="Proteomes" id="UP000292110">
    <property type="component" value="Unassembled WGS sequence"/>
</dbReference>
<accession>A0A4Q6XLF7</accession>
<dbReference type="GO" id="GO:0051537">
    <property type="term" value="F:2 iron, 2 sulfur cluster binding"/>
    <property type="evidence" value="ECO:0007669"/>
    <property type="project" value="InterPro"/>
</dbReference>